<proteinExistence type="predicted"/>
<dbReference type="AlphaFoldDB" id="J0DD20"/>
<dbReference type="EMBL" id="JH687797">
    <property type="protein sequence ID" value="EJD40966.1"/>
    <property type="molecule type" value="Genomic_DNA"/>
</dbReference>
<dbReference type="SUPFAM" id="SSF52047">
    <property type="entry name" value="RNI-like"/>
    <property type="match status" value="1"/>
</dbReference>
<accession>J0DD20</accession>
<dbReference type="Proteomes" id="UP000006514">
    <property type="component" value="Unassembled WGS sequence"/>
</dbReference>
<keyword evidence="2" id="KW-1185">Reference proteome</keyword>
<dbReference type="OrthoDB" id="2747524at2759"/>
<name>J0DD20_AURST</name>
<organism evidence="1 2">
    <name type="scientific">Auricularia subglabra (strain TFB-10046 / SS5)</name>
    <name type="common">White-rot fungus</name>
    <name type="synonym">Auricularia delicata (strain TFB10046)</name>
    <dbReference type="NCBI Taxonomy" id="717982"/>
    <lineage>
        <taxon>Eukaryota</taxon>
        <taxon>Fungi</taxon>
        <taxon>Dikarya</taxon>
        <taxon>Basidiomycota</taxon>
        <taxon>Agaricomycotina</taxon>
        <taxon>Agaricomycetes</taxon>
        <taxon>Auriculariales</taxon>
        <taxon>Auriculariaceae</taxon>
        <taxon>Auricularia</taxon>
    </lineage>
</organism>
<gene>
    <name evidence="1" type="ORF">AURDEDRAFT_115674</name>
</gene>
<evidence type="ECO:0000313" key="2">
    <source>
        <dbReference type="Proteomes" id="UP000006514"/>
    </source>
</evidence>
<sequence length="527" mass="57922">MPPTTFVLLPDDLLQEIARAVGQNVAASGRNALQLYARTVSRLELAHEQRSSHCTGKNPLIPLSMTCSRVRNVCLPFLFASLVLNHLVPERSLQAPSVLAYVRGIYISGVDHVVTLRSILAVATNARVIKFQGNSSALPYIFALPSLVDCTLCNVDIGWHTPKVGRPPDALRVFRMADSNRWAGIRTRDAENLRAERDFIQAVIHPNRLSLEEAVLPGETTQLCTLSAAPWPSLRILALVGAYPEDAATVPLVDVLAMLPNLRSLTFGLAPRRCQAALHVWPPGHVPSNPPALDHLVRLSLSFPRDDDLIFALVPRDLAELALRDSPRYYSRVPQRRLWPTAGDMNEVGYAAPGPLLTSAGAARIFATLPELLHLVRLELVVQSESAQGGLDPAESAMYARISAKCPSLRVLELHRYRAAEARTVPVGAILEALRTFRSLHELRLNLDFPPFGRLAGIYEDYGKMSALLDDSAPHVAAALPWLECIAILQRDTGNARRWVTWTVRQSGEGVVADKDPGTRQGDMSWL</sequence>
<dbReference type="KEGG" id="adl:AURDEDRAFT_115674"/>
<evidence type="ECO:0000313" key="1">
    <source>
        <dbReference type="EMBL" id="EJD40966.1"/>
    </source>
</evidence>
<dbReference type="InParanoid" id="J0DD20"/>
<evidence type="ECO:0008006" key="3">
    <source>
        <dbReference type="Google" id="ProtNLM"/>
    </source>
</evidence>
<reference evidence="2" key="1">
    <citation type="journal article" date="2012" name="Science">
        <title>The Paleozoic origin of enzymatic lignin decomposition reconstructed from 31 fungal genomes.</title>
        <authorList>
            <person name="Floudas D."/>
            <person name="Binder M."/>
            <person name="Riley R."/>
            <person name="Barry K."/>
            <person name="Blanchette R.A."/>
            <person name="Henrissat B."/>
            <person name="Martinez A.T."/>
            <person name="Otillar R."/>
            <person name="Spatafora J.W."/>
            <person name="Yadav J.S."/>
            <person name="Aerts A."/>
            <person name="Benoit I."/>
            <person name="Boyd A."/>
            <person name="Carlson A."/>
            <person name="Copeland A."/>
            <person name="Coutinho P.M."/>
            <person name="de Vries R.P."/>
            <person name="Ferreira P."/>
            <person name="Findley K."/>
            <person name="Foster B."/>
            <person name="Gaskell J."/>
            <person name="Glotzer D."/>
            <person name="Gorecki P."/>
            <person name="Heitman J."/>
            <person name="Hesse C."/>
            <person name="Hori C."/>
            <person name="Igarashi K."/>
            <person name="Jurgens J.A."/>
            <person name="Kallen N."/>
            <person name="Kersten P."/>
            <person name="Kohler A."/>
            <person name="Kuees U."/>
            <person name="Kumar T.K.A."/>
            <person name="Kuo A."/>
            <person name="LaButti K."/>
            <person name="Larrondo L.F."/>
            <person name="Lindquist E."/>
            <person name="Ling A."/>
            <person name="Lombard V."/>
            <person name="Lucas S."/>
            <person name="Lundell T."/>
            <person name="Martin R."/>
            <person name="McLaughlin D.J."/>
            <person name="Morgenstern I."/>
            <person name="Morin E."/>
            <person name="Murat C."/>
            <person name="Nagy L.G."/>
            <person name="Nolan M."/>
            <person name="Ohm R.A."/>
            <person name="Patyshakuliyeva A."/>
            <person name="Rokas A."/>
            <person name="Ruiz-Duenas F.J."/>
            <person name="Sabat G."/>
            <person name="Salamov A."/>
            <person name="Samejima M."/>
            <person name="Schmutz J."/>
            <person name="Slot J.C."/>
            <person name="St John F."/>
            <person name="Stenlid J."/>
            <person name="Sun H."/>
            <person name="Sun S."/>
            <person name="Syed K."/>
            <person name="Tsang A."/>
            <person name="Wiebenga A."/>
            <person name="Young D."/>
            <person name="Pisabarro A."/>
            <person name="Eastwood D.C."/>
            <person name="Martin F."/>
            <person name="Cullen D."/>
            <person name="Grigoriev I.V."/>
            <person name="Hibbett D.S."/>
        </authorList>
    </citation>
    <scope>NUCLEOTIDE SEQUENCE [LARGE SCALE GENOMIC DNA]</scope>
    <source>
        <strain evidence="2">TFB10046</strain>
    </source>
</reference>
<protein>
    <recommendedName>
        <fullName evidence="3">F-box domain-containing protein</fullName>
    </recommendedName>
</protein>